<evidence type="ECO:0000256" key="4">
    <source>
        <dbReference type="ARBA" id="ARBA00022763"/>
    </source>
</evidence>
<evidence type="ECO:0000256" key="1">
    <source>
        <dbReference type="ARBA" id="ARBA00001968"/>
    </source>
</evidence>
<gene>
    <name evidence="8" type="ORF">LCGC14_1184290</name>
</gene>
<dbReference type="PANTHER" id="PTHR47810">
    <property type="entry name" value="DNA LIGASE"/>
    <property type="match status" value="1"/>
</dbReference>
<dbReference type="InterPro" id="IPR012310">
    <property type="entry name" value="DNA_ligase_ATP-dep_cent"/>
</dbReference>
<keyword evidence="5" id="KW-0234">DNA repair</keyword>
<dbReference type="InterPro" id="IPR012340">
    <property type="entry name" value="NA-bd_OB-fold"/>
</dbReference>
<dbReference type="EMBL" id="LAZR01005957">
    <property type="protein sequence ID" value="KKM95832.1"/>
    <property type="molecule type" value="Genomic_DNA"/>
</dbReference>
<dbReference type="SUPFAM" id="SSF50249">
    <property type="entry name" value="Nucleic acid-binding proteins"/>
    <property type="match status" value="1"/>
</dbReference>
<evidence type="ECO:0008006" key="9">
    <source>
        <dbReference type="Google" id="ProtNLM"/>
    </source>
</evidence>
<dbReference type="Gene3D" id="3.30.470.30">
    <property type="entry name" value="DNA ligase/mRNA capping enzyme"/>
    <property type="match status" value="1"/>
</dbReference>
<keyword evidence="2" id="KW-0436">Ligase</keyword>
<dbReference type="GO" id="GO:0003910">
    <property type="term" value="F:DNA ligase (ATP) activity"/>
    <property type="evidence" value="ECO:0007669"/>
    <property type="project" value="InterPro"/>
</dbReference>
<dbReference type="SUPFAM" id="SSF56091">
    <property type="entry name" value="DNA ligase/mRNA capping enzyme, catalytic domain"/>
    <property type="match status" value="1"/>
</dbReference>
<dbReference type="Gene3D" id="2.40.50.140">
    <property type="entry name" value="Nucleic acid-binding proteins"/>
    <property type="match status" value="1"/>
</dbReference>
<dbReference type="CDD" id="cd08041">
    <property type="entry name" value="OBF_kDNA_ligase_like"/>
    <property type="match status" value="1"/>
</dbReference>
<feature type="domain" description="DNA ligase OB-like" evidence="7">
    <location>
        <begin position="295"/>
        <end position="364"/>
    </location>
</feature>
<dbReference type="InterPro" id="IPR029319">
    <property type="entry name" value="DNA_ligase_OB"/>
</dbReference>
<evidence type="ECO:0000259" key="7">
    <source>
        <dbReference type="Pfam" id="PF14743"/>
    </source>
</evidence>
<dbReference type="GO" id="GO:0005524">
    <property type="term" value="F:ATP binding"/>
    <property type="evidence" value="ECO:0007669"/>
    <property type="project" value="InterPro"/>
</dbReference>
<keyword evidence="4" id="KW-0227">DNA damage</keyword>
<comment type="cofactor">
    <cofactor evidence="1">
        <name>a divalent metal cation</name>
        <dbReference type="ChEBI" id="CHEBI:60240"/>
    </cofactor>
</comment>
<dbReference type="Gene3D" id="3.30.1490.70">
    <property type="match status" value="1"/>
</dbReference>
<evidence type="ECO:0000259" key="6">
    <source>
        <dbReference type="Pfam" id="PF01068"/>
    </source>
</evidence>
<keyword evidence="3" id="KW-0235">DNA replication</keyword>
<sequence>MNKTFPLLFAKSSTGKIKVWQIRAESDGKAAKIITYHGYVDSEELQSTTVKVAKGKNIGKKNETAPFEQACSQAESKWNKKKDKKYVEDPSGDSDILLPMLALTFTKRKHDIEYPALTQPKLNGIRCLAKKVSEKKMVYTSRVGKVFTTLDHLSPDLLKLLKVGQVWDGELFTRQLTFQQITSAVKRLQENTALIQLWVYDIVDSETPFDERSRIYVMSLTGAKSDLLVPVPCIEVFNEREVIKLHDVFAYKEGFEGIIIRNKHGLYLETYRSKDLQKHKNFIDDEYEIIGHHDGEGKDEGAVTWICVTKDGEEFDCTPNGTYEQRRKWWKDRKKYIGKMLTVRYQNLSDDRNVPVFPKGIVIRDYE</sequence>
<dbReference type="InterPro" id="IPR050326">
    <property type="entry name" value="NAD_dep_DNA_ligaseB"/>
</dbReference>
<dbReference type="GO" id="GO:0006310">
    <property type="term" value="P:DNA recombination"/>
    <property type="evidence" value="ECO:0007669"/>
    <property type="project" value="InterPro"/>
</dbReference>
<dbReference type="AlphaFoldDB" id="A0A0F9PRS1"/>
<evidence type="ECO:0000256" key="3">
    <source>
        <dbReference type="ARBA" id="ARBA00022705"/>
    </source>
</evidence>
<protein>
    <recommendedName>
        <fullName evidence="9">ATP-dependent DNA ligase family profile domain-containing protein</fullName>
    </recommendedName>
</protein>
<reference evidence="8" key="1">
    <citation type="journal article" date="2015" name="Nature">
        <title>Complex archaea that bridge the gap between prokaryotes and eukaryotes.</title>
        <authorList>
            <person name="Spang A."/>
            <person name="Saw J.H."/>
            <person name="Jorgensen S.L."/>
            <person name="Zaremba-Niedzwiedzka K."/>
            <person name="Martijn J."/>
            <person name="Lind A.E."/>
            <person name="van Eijk R."/>
            <person name="Schleper C."/>
            <person name="Guy L."/>
            <person name="Ettema T.J."/>
        </authorList>
    </citation>
    <scope>NUCLEOTIDE SEQUENCE</scope>
</reference>
<dbReference type="Pfam" id="PF14743">
    <property type="entry name" value="DNA_ligase_OB_2"/>
    <property type="match status" value="1"/>
</dbReference>
<name>A0A0F9PRS1_9ZZZZ</name>
<dbReference type="PANTHER" id="PTHR47810:SF1">
    <property type="entry name" value="DNA LIGASE B"/>
    <property type="match status" value="1"/>
</dbReference>
<dbReference type="GO" id="GO:0006281">
    <property type="term" value="P:DNA repair"/>
    <property type="evidence" value="ECO:0007669"/>
    <property type="project" value="UniProtKB-KW"/>
</dbReference>
<evidence type="ECO:0000256" key="5">
    <source>
        <dbReference type="ARBA" id="ARBA00023204"/>
    </source>
</evidence>
<accession>A0A0F9PRS1</accession>
<evidence type="ECO:0000256" key="2">
    <source>
        <dbReference type="ARBA" id="ARBA00022598"/>
    </source>
</evidence>
<dbReference type="GO" id="GO:0006260">
    <property type="term" value="P:DNA replication"/>
    <property type="evidence" value="ECO:0007669"/>
    <property type="project" value="UniProtKB-KW"/>
</dbReference>
<dbReference type="Pfam" id="PF01068">
    <property type="entry name" value="DNA_ligase_A_M"/>
    <property type="match status" value="1"/>
</dbReference>
<organism evidence="8">
    <name type="scientific">marine sediment metagenome</name>
    <dbReference type="NCBI Taxonomy" id="412755"/>
    <lineage>
        <taxon>unclassified sequences</taxon>
        <taxon>metagenomes</taxon>
        <taxon>ecological metagenomes</taxon>
    </lineage>
</organism>
<feature type="domain" description="ATP-dependent DNA ligase family profile" evidence="6">
    <location>
        <begin position="99"/>
        <end position="280"/>
    </location>
</feature>
<proteinExistence type="predicted"/>
<evidence type="ECO:0000313" key="8">
    <source>
        <dbReference type="EMBL" id="KKM95832.1"/>
    </source>
</evidence>
<comment type="caution">
    <text evidence="8">The sequence shown here is derived from an EMBL/GenBank/DDBJ whole genome shotgun (WGS) entry which is preliminary data.</text>
</comment>